<name>A0A3E0WZL1_9GAMM</name>
<keyword evidence="3" id="KW-1185">Reference proteome</keyword>
<dbReference type="Gene3D" id="3.40.250.10">
    <property type="entry name" value="Rhodanese-like domain"/>
    <property type="match status" value="1"/>
</dbReference>
<evidence type="ECO:0000313" key="2">
    <source>
        <dbReference type="EMBL" id="RFA37445.1"/>
    </source>
</evidence>
<proteinExistence type="predicted"/>
<dbReference type="OrthoDB" id="9791096at2"/>
<sequence length="326" mass="35984">MKRFSVCLLIFTMIVVGCGSPSNPESKVFATEYGLGPDKWAAAWLLSHVVDPEAELKIVQPGASFPEGATVFDVETAELRRKDGLSAFEVVRRQFALDDPVLTYMGEIVQEVEVEFWKPAELPESPLMEQGFRSLQRTYGREGVSADCYVAFFDRVYRLLQRQEQSGESFSARDLAIDCGAVDFAVANRNRLIPEVPIDLLLREMGKGKRVVFVDVREPNEFKEGHIPGALNVALRDVSPAIAEKIGEADYVVSYCVKDFRGFELAKALHDAGVANSVILDPFGIQGWVEFGLPIVGTRGLTRGDAMLQLEECLQDASACLAAVKE</sequence>
<evidence type="ECO:0000313" key="3">
    <source>
        <dbReference type="Proteomes" id="UP000256763"/>
    </source>
</evidence>
<dbReference type="InterPro" id="IPR036873">
    <property type="entry name" value="Rhodanese-like_dom_sf"/>
</dbReference>
<comment type="caution">
    <text evidence="2">The sequence shown here is derived from an EMBL/GenBank/DDBJ whole genome shotgun (WGS) entry which is preliminary data.</text>
</comment>
<accession>A0A3E0WZL1</accession>
<dbReference type="PROSITE" id="PS50206">
    <property type="entry name" value="RHODANESE_3"/>
    <property type="match status" value="1"/>
</dbReference>
<dbReference type="EMBL" id="NFZW01000007">
    <property type="protein sequence ID" value="RFA37445.1"/>
    <property type="molecule type" value="Genomic_DNA"/>
</dbReference>
<dbReference type="InterPro" id="IPR001763">
    <property type="entry name" value="Rhodanese-like_dom"/>
</dbReference>
<dbReference type="AlphaFoldDB" id="A0A3E0WZL1"/>
<dbReference type="RefSeq" id="WP_116301781.1">
    <property type="nucleotide sequence ID" value="NZ_NFZV01000006.1"/>
</dbReference>
<feature type="domain" description="Rhodanese" evidence="1">
    <location>
        <begin position="207"/>
        <end position="297"/>
    </location>
</feature>
<dbReference type="Pfam" id="PF00581">
    <property type="entry name" value="Rhodanese"/>
    <property type="match status" value="1"/>
</dbReference>
<dbReference type="Pfam" id="PF09828">
    <property type="entry name" value="ChrB_C"/>
    <property type="match status" value="1"/>
</dbReference>
<evidence type="ECO:0000259" key="1">
    <source>
        <dbReference type="PROSITE" id="PS50206"/>
    </source>
</evidence>
<reference evidence="3" key="1">
    <citation type="submission" date="2017-05" db="EMBL/GenBank/DDBJ databases">
        <authorList>
            <person name="Sharma S."/>
            <person name="Sidhu C."/>
            <person name="Pinnaka A.K."/>
        </authorList>
    </citation>
    <scope>NUCLEOTIDE SEQUENCE [LARGE SCALE GENOMIC DNA]</scope>
    <source>
        <strain evidence="3">AK93</strain>
    </source>
</reference>
<dbReference type="PROSITE" id="PS51257">
    <property type="entry name" value="PROKAR_LIPOPROTEIN"/>
    <property type="match status" value="1"/>
</dbReference>
<dbReference type="Proteomes" id="UP000256763">
    <property type="component" value="Unassembled WGS sequence"/>
</dbReference>
<organism evidence="2 3">
    <name type="scientific">Alkalilimnicola ehrlichii</name>
    <dbReference type="NCBI Taxonomy" id="351052"/>
    <lineage>
        <taxon>Bacteria</taxon>
        <taxon>Pseudomonadati</taxon>
        <taxon>Pseudomonadota</taxon>
        <taxon>Gammaproteobacteria</taxon>
        <taxon>Chromatiales</taxon>
        <taxon>Ectothiorhodospiraceae</taxon>
        <taxon>Alkalilimnicola</taxon>
    </lineage>
</organism>
<gene>
    <name evidence="2" type="ORF">CAL65_09165</name>
</gene>
<dbReference type="GO" id="GO:0004792">
    <property type="term" value="F:thiosulfate-cyanide sulfurtransferase activity"/>
    <property type="evidence" value="ECO:0007669"/>
    <property type="project" value="InterPro"/>
</dbReference>
<dbReference type="SUPFAM" id="SSF52821">
    <property type="entry name" value="Rhodanese/Cell cycle control phosphatase"/>
    <property type="match status" value="1"/>
</dbReference>
<protein>
    <recommendedName>
        <fullName evidence="1">Rhodanese domain-containing protein</fullName>
    </recommendedName>
</protein>
<dbReference type="CDD" id="cd00158">
    <property type="entry name" value="RHOD"/>
    <property type="match status" value="1"/>
</dbReference>
<dbReference type="InterPro" id="IPR018634">
    <property type="entry name" value="ChrB_C"/>
</dbReference>
<dbReference type="SMART" id="SM00450">
    <property type="entry name" value="RHOD"/>
    <property type="match status" value="1"/>
</dbReference>
<dbReference type="PROSITE" id="PS00380">
    <property type="entry name" value="RHODANESE_1"/>
    <property type="match status" value="1"/>
</dbReference>
<dbReference type="InterPro" id="IPR001307">
    <property type="entry name" value="Thiosulphate_STrfase_CS"/>
</dbReference>